<dbReference type="STRING" id="1798228.SAMN05216574_13216"/>
<dbReference type="PANTHER" id="PTHR46438">
    <property type="entry name" value="ALPHA/BETA-HYDROLASES SUPERFAMILY PROTEIN"/>
    <property type="match status" value="1"/>
</dbReference>
<proteinExistence type="predicted"/>
<sequence length="284" mass="31144">MTVWTDLTGLEFSVSTVDVGGVPTRSLQAGSGPPLVFLHGTSGHLDGFSRNIAAHAEHFTVHAIDMLGHGYTGKPDRPYTIPTYVEHLLGYLDACGVERAHLAGQSLGGWVAAWAAAEHPDRVRSLSLLAPGGTVAKPEVMNQIRTSTLAAVENSDPAGTRRRLKWLMAHPGTSVTDELVAIRHAIYQQPEMKRNVGNILVLQDLDVRTENLMTEERLGRIQAPTLVVWTTDDPTSEIAEGHFWADSIPGSRFELIEDAGHWPHYEQPDRFNALHLDFLLSTLP</sequence>
<reference evidence="3" key="1">
    <citation type="submission" date="2016-10" db="EMBL/GenBank/DDBJ databases">
        <authorList>
            <person name="Varghese N."/>
            <person name="Submissions S."/>
        </authorList>
    </citation>
    <scope>NUCLEOTIDE SEQUENCE [LARGE SCALE GENOMIC DNA]</scope>
    <source>
        <strain evidence="3">DSM 46838</strain>
    </source>
</reference>
<dbReference type="PRINTS" id="PR00412">
    <property type="entry name" value="EPOXHYDRLASE"/>
</dbReference>
<evidence type="ECO:0000259" key="1">
    <source>
        <dbReference type="Pfam" id="PF12697"/>
    </source>
</evidence>
<dbReference type="PRINTS" id="PR00111">
    <property type="entry name" value="ABHYDROLASE"/>
</dbReference>
<dbReference type="GO" id="GO:0016787">
    <property type="term" value="F:hydrolase activity"/>
    <property type="evidence" value="ECO:0007669"/>
    <property type="project" value="UniProtKB-KW"/>
</dbReference>
<dbReference type="Pfam" id="PF12697">
    <property type="entry name" value="Abhydrolase_6"/>
    <property type="match status" value="1"/>
</dbReference>
<dbReference type="Gene3D" id="3.40.50.1820">
    <property type="entry name" value="alpha/beta hydrolase"/>
    <property type="match status" value="1"/>
</dbReference>
<dbReference type="InterPro" id="IPR029058">
    <property type="entry name" value="AB_hydrolase_fold"/>
</dbReference>
<evidence type="ECO:0000313" key="2">
    <source>
        <dbReference type="EMBL" id="SFF90750.1"/>
    </source>
</evidence>
<dbReference type="InterPro" id="IPR000073">
    <property type="entry name" value="AB_hydrolase_1"/>
</dbReference>
<dbReference type="AlphaFoldDB" id="A0A1I2MIJ6"/>
<dbReference type="OrthoDB" id="9808398at2"/>
<gene>
    <name evidence="2" type="ORF">SAMN05216574_13216</name>
</gene>
<evidence type="ECO:0000313" key="3">
    <source>
        <dbReference type="Proteomes" id="UP000198589"/>
    </source>
</evidence>
<dbReference type="EMBL" id="FOND01000032">
    <property type="protein sequence ID" value="SFF90750.1"/>
    <property type="molecule type" value="Genomic_DNA"/>
</dbReference>
<keyword evidence="3" id="KW-1185">Reference proteome</keyword>
<dbReference type="Proteomes" id="UP000198589">
    <property type="component" value="Unassembled WGS sequence"/>
</dbReference>
<feature type="domain" description="AB hydrolase-1" evidence="1">
    <location>
        <begin position="35"/>
        <end position="273"/>
    </location>
</feature>
<dbReference type="InterPro" id="IPR000639">
    <property type="entry name" value="Epox_hydrolase-like"/>
</dbReference>
<organism evidence="2 3">
    <name type="scientific">Blastococcus tunisiensis</name>
    <dbReference type="NCBI Taxonomy" id="1798228"/>
    <lineage>
        <taxon>Bacteria</taxon>
        <taxon>Bacillati</taxon>
        <taxon>Actinomycetota</taxon>
        <taxon>Actinomycetes</taxon>
        <taxon>Geodermatophilales</taxon>
        <taxon>Geodermatophilaceae</taxon>
        <taxon>Blastococcus</taxon>
    </lineage>
</organism>
<protein>
    <submittedName>
        <fullName evidence="2">2-hydroxy-6-oxonona-2,4-dienedioate hydrolase</fullName>
    </submittedName>
</protein>
<dbReference type="RefSeq" id="WP_092203835.1">
    <property type="nucleotide sequence ID" value="NZ_FOND01000032.1"/>
</dbReference>
<accession>A0A1I2MIJ6</accession>
<name>A0A1I2MIJ6_9ACTN</name>
<dbReference type="SUPFAM" id="SSF53474">
    <property type="entry name" value="alpha/beta-Hydrolases"/>
    <property type="match status" value="1"/>
</dbReference>
<keyword evidence="2" id="KW-0378">Hydrolase</keyword>